<dbReference type="PRINTS" id="PR00368">
    <property type="entry name" value="FADPNR"/>
</dbReference>
<evidence type="ECO:0000256" key="2">
    <source>
        <dbReference type="ARBA" id="ARBA00022723"/>
    </source>
</evidence>
<evidence type="ECO:0000256" key="4">
    <source>
        <dbReference type="ARBA" id="ARBA00023004"/>
    </source>
</evidence>
<dbReference type="InterPro" id="IPR036188">
    <property type="entry name" value="FAD/NAD-bd_sf"/>
</dbReference>
<protein>
    <submittedName>
        <fullName evidence="6">FAD-dependent oxidoreductase</fullName>
    </submittedName>
</protein>
<sequence>MYDVLIAGGGTAGAIAAISAARAGLKTLVVEEKTALGGTQTFSLVTPFMEHCLPDEGFVNSAVSEEIISEMKRAGHCEYLWFDTEYMKLVLEDKVIGAGADILYETSVTGAETAGGEIKKIMIYNSDGNGELKAKTFIDCTGDADLAKMCGAEVMSGGAGGINQSASLRFEMANVDLKKMSGYLKSANQSGWLDEPLLQICNVNPGCAEDFKLKLSKAVEEKRLTPVEASHIQMFSVPGRPGAVNFNCPETGAGKNVSSAAEKTKRYIRGRHSIRRIAEFMKREVPGFENAYISVIAPMLGIRESERIKAEYEYSVRDILSYKRFDDAILRSAYPVDVHGAASELEGDLDYPECAPENRYFEYPYRSLIPVGIKNLLVCGRCSGCDFYSQSALRIQLSCQAMGEAAGIAAKLAVDGGKRFSEIDGTLVRKIMRSRGSDL</sequence>
<dbReference type="EMBL" id="DVLU01000069">
    <property type="protein sequence ID" value="HIT85656.1"/>
    <property type="molecule type" value="Genomic_DNA"/>
</dbReference>
<evidence type="ECO:0000313" key="6">
    <source>
        <dbReference type="EMBL" id="HIT85656.1"/>
    </source>
</evidence>
<dbReference type="PANTHER" id="PTHR43498:SF1">
    <property type="entry name" value="COB--COM HETERODISULFIDE REDUCTASE IRON-SULFUR SUBUNIT A"/>
    <property type="match status" value="1"/>
</dbReference>
<reference evidence="6" key="1">
    <citation type="submission" date="2020-10" db="EMBL/GenBank/DDBJ databases">
        <authorList>
            <person name="Gilroy R."/>
        </authorList>
    </citation>
    <scope>NUCLEOTIDE SEQUENCE</scope>
    <source>
        <strain evidence="6">CHK181-108</strain>
    </source>
</reference>
<comment type="caution">
    <text evidence="6">The sequence shown here is derived from an EMBL/GenBank/DDBJ whole genome shotgun (WGS) entry which is preliminary data.</text>
</comment>
<dbReference type="Proteomes" id="UP000824165">
    <property type="component" value="Unassembled WGS sequence"/>
</dbReference>
<dbReference type="Pfam" id="PF12831">
    <property type="entry name" value="FAD_oxidored"/>
    <property type="match status" value="1"/>
</dbReference>
<keyword evidence="3" id="KW-0560">Oxidoreductase</keyword>
<reference evidence="6" key="2">
    <citation type="journal article" date="2021" name="PeerJ">
        <title>Extensive microbial diversity within the chicken gut microbiome revealed by metagenomics and culture.</title>
        <authorList>
            <person name="Gilroy R."/>
            <person name="Ravi A."/>
            <person name="Getino M."/>
            <person name="Pursley I."/>
            <person name="Horton D.L."/>
            <person name="Alikhan N.F."/>
            <person name="Baker D."/>
            <person name="Gharbi K."/>
            <person name="Hall N."/>
            <person name="Watson M."/>
            <person name="Adriaenssens E.M."/>
            <person name="Foster-Nyarko E."/>
            <person name="Jarju S."/>
            <person name="Secka A."/>
            <person name="Antonio M."/>
            <person name="Oren A."/>
            <person name="Chaudhuri R.R."/>
            <person name="La Ragione R."/>
            <person name="Hildebrand F."/>
            <person name="Pallen M.J."/>
        </authorList>
    </citation>
    <scope>NUCLEOTIDE SEQUENCE</scope>
    <source>
        <strain evidence="6">CHK181-108</strain>
    </source>
</reference>
<dbReference type="SUPFAM" id="SSF51905">
    <property type="entry name" value="FAD/NAD(P)-binding domain"/>
    <property type="match status" value="1"/>
</dbReference>
<dbReference type="GO" id="GO:0051539">
    <property type="term" value="F:4 iron, 4 sulfur cluster binding"/>
    <property type="evidence" value="ECO:0007669"/>
    <property type="project" value="UniProtKB-KW"/>
</dbReference>
<dbReference type="AlphaFoldDB" id="A0A9D1H4G1"/>
<proteinExistence type="predicted"/>
<dbReference type="Gene3D" id="3.50.50.60">
    <property type="entry name" value="FAD/NAD(P)-binding domain"/>
    <property type="match status" value="1"/>
</dbReference>
<accession>A0A9D1H4G1</accession>
<keyword evidence="4" id="KW-0408">Iron</keyword>
<dbReference type="GO" id="GO:0046872">
    <property type="term" value="F:metal ion binding"/>
    <property type="evidence" value="ECO:0007669"/>
    <property type="project" value="UniProtKB-KW"/>
</dbReference>
<evidence type="ECO:0000256" key="5">
    <source>
        <dbReference type="ARBA" id="ARBA00023014"/>
    </source>
</evidence>
<keyword evidence="5" id="KW-0411">Iron-sulfur</keyword>
<organism evidence="6 7">
    <name type="scientific">Candidatus Ornithomonoglobus intestinigallinarum</name>
    <dbReference type="NCBI Taxonomy" id="2840894"/>
    <lineage>
        <taxon>Bacteria</taxon>
        <taxon>Bacillati</taxon>
        <taxon>Bacillota</taxon>
        <taxon>Clostridia</taxon>
        <taxon>Candidatus Ornithomonoglobus</taxon>
    </lineage>
</organism>
<evidence type="ECO:0000256" key="1">
    <source>
        <dbReference type="ARBA" id="ARBA00022485"/>
    </source>
</evidence>
<gene>
    <name evidence="6" type="ORF">IAA60_07115</name>
</gene>
<name>A0A9D1H4G1_9FIRM</name>
<dbReference type="InterPro" id="IPR039650">
    <property type="entry name" value="HdrA-like"/>
</dbReference>
<dbReference type="PANTHER" id="PTHR43498">
    <property type="entry name" value="FERREDOXIN:COB-COM HETERODISULFIDE REDUCTASE SUBUNIT A"/>
    <property type="match status" value="1"/>
</dbReference>
<evidence type="ECO:0000256" key="3">
    <source>
        <dbReference type="ARBA" id="ARBA00023002"/>
    </source>
</evidence>
<evidence type="ECO:0000313" key="7">
    <source>
        <dbReference type="Proteomes" id="UP000824165"/>
    </source>
</evidence>
<dbReference type="GO" id="GO:0016491">
    <property type="term" value="F:oxidoreductase activity"/>
    <property type="evidence" value="ECO:0007669"/>
    <property type="project" value="UniProtKB-KW"/>
</dbReference>
<keyword evidence="1" id="KW-0004">4Fe-4S</keyword>
<keyword evidence="2" id="KW-0479">Metal-binding</keyword>